<comment type="caution">
    <text evidence="1">The sequence shown here is derived from an EMBL/GenBank/DDBJ whole genome shotgun (WGS) entry which is preliminary data.</text>
</comment>
<evidence type="ECO:0000313" key="1">
    <source>
        <dbReference type="EMBL" id="KAH6924280.1"/>
    </source>
</evidence>
<reference evidence="1" key="1">
    <citation type="submission" date="2020-05" db="EMBL/GenBank/DDBJ databases">
        <title>Large-scale comparative analyses of tick genomes elucidate their genetic diversity and vector capacities.</title>
        <authorList>
            <person name="Jia N."/>
            <person name="Wang J."/>
            <person name="Shi W."/>
            <person name="Du L."/>
            <person name="Sun Y."/>
            <person name="Zhan W."/>
            <person name="Jiang J."/>
            <person name="Wang Q."/>
            <person name="Zhang B."/>
            <person name="Ji P."/>
            <person name="Sakyi L.B."/>
            <person name="Cui X."/>
            <person name="Yuan T."/>
            <person name="Jiang B."/>
            <person name="Yang W."/>
            <person name="Lam T.T.-Y."/>
            <person name="Chang Q."/>
            <person name="Ding S."/>
            <person name="Wang X."/>
            <person name="Zhu J."/>
            <person name="Ruan X."/>
            <person name="Zhao L."/>
            <person name="Wei J."/>
            <person name="Que T."/>
            <person name="Du C."/>
            <person name="Cheng J."/>
            <person name="Dai P."/>
            <person name="Han X."/>
            <person name="Huang E."/>
            <person name="Gao Y."/>
            <person name="Liu J."/>
            <person name="Shao H."/>
            <person name="Ye R."/>
            <person name="Li L."/>
            <person name="Wei W."/>
            <person name="Wang X."/>
            <person name="Wang C."/>
            <person name="Yang T."/>
            <person name="Huo Q."/>
            <person name="Li W."/>
            <person name="Guo W."/>
            <person name="Chen H."/>
            <person name="Zhou L."/>
            <person name="Ni X."/>
            <person name="Tian J."/>
            <person name="Zhou Y."/>
            <person name="Sheng Y."/>
            <person name="Liu T."/>
            <person name="Pan Y."/>
            <person name="Xia L."/>
            <person name="Li J."/>
            <person name="Zhao F."/>
            <person name="Cao W."/>
        </authorList>
    </citation>
    <scope>NUCLEOTIDE SEQUENCE</scope>
    <source>
        <strain evidence="1">Hyas-2018</strain>
    </source>
</reference>
<accession>A0ACB7RP69</accession>
<dbReference type="EMBL" id="CM023488">
    <property type="protein sequence ID" value="KAH6924280.1"/>
    <property type="molecule type" value="Genomic_DNA"/>
</dbReference>
<gene>
    <name evidence="1" type="ORF">HPB50_014630</name>
</gene>
<name>A0ACB7RP69_HYAAI</name>
<organism evidence="1 2">
    <name type="scientific">Hyalomma asiaticum</name>
    <name type="common">Tick</name>
    <dbReference type="NCBI Taxonomy" id="266040"/>
    <lineage>
        <taxon>Eukaryota</taxon>
        <taxon>Metazoa</taxon>
        <taxon>Ecdysozoa</taxon>
        <taxon>Arthropoda</taxon>
        <taxon>Chelicerata</taxon>
        <taxon>Arachnida</taxon>
        <taxon>Acari</taxon>
        <taxon>Parasitiformes</taxon>
        <taxon>Ixodida</taxon>
        <taxon>Ixodoidea</taxon>
        <taxon>Ixodidae</taxon>
        <taxon>Hyalomminae</taxon>
        <taxon>Hyalomma</taxon>
    </lineage>
</organism>
<evidence type="ECO:0000313" key="2">
    <source>
        <dbReference type="Proteomes" id="UP000821845"/>
    </source>
</evidence>
<keyword evidence="2" id="KW-1185">Reference proteome</keyword>
<proteinExistence type="predicted"/>
<protein>
    <submittedName>
        <fullName evidence="1">Uncharacterized protein</fullName>
    </submittedName>
</protein>
<sequence length="194" mass="21192">MRYALARLPRRRGAAYNTNAYCPHVVSAHRTMPNCARLQSSPKAPRLRCSKNLSGNVRGKTKVGGFKLGDRSLAGARRCMVPGAFGPQCERGGELHSSRACWSNRRTLLRASYRPPWRRKCHEQADIGRPTTDKSEVRPFASTPKQSTSQGLAPLPNEQARLSEGALGSHLATLDQARRAAVVSGALQDSSMRG</sequence>
<dbReference type="Proteomes" id="UP000821845">
    <property type="component" value="Chromosome 8"/>
</dbReference>